<sequence>MPKREQANKTAICACIHTRFQMAGSILSAITWIICTLVAASKPVALQRSPDNTSGTYSVKVQFVVDVDIAVTRSSAVAFGVASGRVFTVNGPACEPDHARKVRSGVCSSCGGTAAG</sequence>
<organism evidence="2">
    <name type="scientific">Oryza meridionalis</name>
    <dbReference type="NCBI Taxonomy" id="40149"/>
    <lineage>
        <taxon>Eukaryota</taxon>
        <taxon>Viridiplantae</taxon>
        <taxon>Streptophyta</taxon>
        <taxon>Embryophyta</taxon>
        <taxon>Tracheophyta</taxon>
        <taxon>Spermatophyta</taxon>
        <taxon>Magnoliopsida</taxon>
        <taxon>Liliopsida</taxon>
        <taxon>Poales</taxon>
        <taxon>Poaceae</taxon>
        <taxon>BOP clade</taxon>
        <taxon>Oryzoideae</taxon>
        <taxon>Oryzeae</taxon>
        <taxon>Oryzinae</taxon>
        <taxon>Oryza</taxon>
    </lineage>
</organism>
<accession>A0A0E0CYL1</accession>
<dbReference type="EnsemblPlants" id="OMERI03G11290.1">
    <property type="protein sequence ID" value="OMERI03G11290.1"/>
    <property type="gene ID" value="OMERI03G11290"/>
</dbReference>
<evidence type="ECO:0000313" key="2">
    <source>
        <dbReference type="EnsemblPlants" id="OMERI03G11290.1"/>
    </source>
</evidence>
<name>A0A0E0CYL1_9ORYZ</name>
<dbReference type="HOGENOM" id="CLU_2100805_0_0_1"/>
<evidence type="ECO:0000313" key="3">
    <source>
        <dbReference type="Proteomes" id="UP000008021"/>
    </source>
</evidence>
<protein>
    <submittedName>
        <fullName evidence="2">Uncharacterized protein</fullName>
    </submittedName>
</protein>
<keyword evidence="1" id="KW-0472">Membrane</keyword>
<keyword evidence="1" id="KW-0812">Transmembrane</keyword>
<evidence type="ECO:0000256" key="1">
    <source>
        <dbReference type="SAM" id="Phobius"/>
    </source>
</evidence>
<keyword evidence="1" id="KW-1133">Transmembrane helix</keyword>
<feature type="transmembrane region" description="Helical" evidence="1">
    <location>
        <begin position="20"/>
        <end position="40"/>
    </location>
</feature>
<reference evidence="2" key="1">
    <citation type="submission" date="2015-04" db="UniProtKB">
        <authorList>
            <consortium name="EnsemblPlants"/>
        </authorList>
    </citation>
    <scope>IDENTIFICATION</scope>
</reference>
<dbReference type="AlphaFoldDB" id="A0A0E0CYL1"/>
<dbReference type="Proteomes" id="UP000008021">
    <property type="component" value="Chromosome 3"/>
</dbReference>
<proteinExistence type="predicted"/>
<dbReference type="Gramene" id="OMERI03G11290.1">
    <property type="protein sequence ID" value="OMERI03G11290.1"/>
    <property type="gene ID" value="OMERI03G11290"/>
</dbReference>
<keyword evidence="3" id="KW-1185">Reference proteome</keyword>
<reference evidence="2" key="2">
    <citation type="submission" date="2018-05" db="EMBL/GenBank/DDBJ databases">
        <title>OmerRS3 (Oryza meridionalis Reference Sequence Version 3).</title>
        <authorList>
            <person name="Zhang J."/>
            <person name="Kudrna D."/>
            <person name="Lee S."/>
            <person name="Talag J."/>
            <person name="Welchert J."/>
            <person name="Wing R.A."/>
        </authorList>
    </citation>
    <scope>NUCLEOTIDE SEQUENCE [LARGE SCALE GENOMIC DNA]</scope>
    <source>
        <strain evidence="2">cv. OR44</strain>
    </source>
</reference>